<name>A0A916YFN8_9MICO</name>
<dbReference type="PANTHER" id="PTHR33204">
    <property type="entry name" value="TRANSCRIPTIONAL REGULATOR, MARR FAMILY"/>
    <property type="match status" value="1"/>
</dbReference>
<dbReference type="SUPFAM" id="SSF46785">
    <property type="entry name" value="Winged helix' DNA-binding domain"/>
    <property type="match status" value="1"/>
</dbReference>
<keyword evidence="2" id="KW-0238">DNA-binding</keyword>
<dbReference type="PROSITE" id="PS51118">
    <property type="entry name" value="HTH_HXLR"/>
    <property type="match status" value="1"/>
</dbReference>
<reference evidence="5" key="2">
    <citation type="submission" date="2020-09" db="EMBL/GenBank/DDBJ databases">
        <authorList>
            <person name="Sun Q."/>
            <person name="Zhou Y."/>
        </authorList>
    </citation>
    <scope>NUCLEOTIDE SEQUENCE</scope>
    <source>
        <strain evidence="5">CGMCC 1.15152</strain>
    </source>
</reference>
<sequence>MATRRQYEDSCGMAQGLNIVGERWALLVVRELLLGPKRFSRLRDDLPGISPNVLSQRLTELESAGVLQRRRLAPPADAWVYELTEWGAALEPMIIELGRWAASSPFFDRKHGLSVTSAVLSQRTMFQPEAAAGERLSIVLKLGDQRFWAKVDDGQFSIEPGDATEPDATVNTDPVVLASVLYGGRDLTEAIEAQELEIEGDTRALERYLAMFWLPPAVSMTTTEEIRDMKTTHR</sequence>
<evidence type="ECO:0000256" key="2">
    <source>
        <dbReference type="ARBA" id="ARBA00023125"/>
    </source>
</evidence>
<evidence type="ECO:0000256" key="3">
    <source>
        <dbReference type="ARBA" id="ARBA00023163"/>
    </source>
</evidence>
<dbReference type="InterPro" id="IPR036390">
    <property type="entry name" value="WH_DNA-bd_sf"/>
</dbReference>
<dbReference type="PANTHER" id="PTHR33204:SF18">
    <property type="entry name" value="TRANSCRIPTIONAL REGULATORY PROTEIN"/>
    <property type="match status" value="1"/>
</dbReference>
<dbReference type="Gene3D" id="3.30.1050.10">
    <property type="entry name" value="SCP2 sterol-binding domain"/>
    <property type="match status" value="1"/>
</dbReference>
<keyword evidence="1" id="KW-0805">Transcription regulation</keyword>
<organism evidence="5 6">
    <name type="scientific">Microbacterium faecale</name>
    <dbReference type="NCBI Taxonomy" id="1804630"/>
    <lineage>
        <taxon>Bacteria</taxon>
        <taxon>Bacillati</taxon>
        <taxon>Actinomycetota</taxon>
        <taxon>Actinomycetes</taxon>
        <taxon>Micrococcales</taxon>
        <taxon>Microbacteriaceae</taxon>
        <taxon>Microbacterium</taxon>
    </lineage>
</organism>
<comment type="caution">
    <text evidence="5">The sequence shown here is derived from an EMBL/GenBank/DDBJ whole genome shotgun (WGS) entry which is preliminary data.</text>
</comment>
<dbReference type="AlphaFoldDB" id="A0A916YFN8"/>
<dbReference type="Proteomes" id="UP000633205">
    <property type="component" value="Unassembled WGS sequence"/>
</dbReference>
<feature type="domain" description="HTH hxlR-type" evidence="4">
    <location>
        <begin position="11"/>
        <end position="109"/>
    </location>
</feature>
<dbReference type="Pfam" id="PF01638">
    <property type="entry name" value="HxlR"/>
    <property type="match status" value="1"/>
</dbReference>
<dbReference type="Gene3D" id="1.10.10.10">
    <property type="entry name" value="Winged helix-like DNA-binding domain superfamily/Winged helix DNA-binding domain"/>
    <property type="match status" value="1"/>
</dbReference>
<evidence type="ECO:0000313" key="5">
    <source>
        <dbReference type="EMBL" id="GGD42810.1"/>
    </source>
</evidence>
<proteinExistence type="predicted"/>
<dbReference type="InterPro" id="IPR036527">
    <property type="entry name" value="SCP2_sterol-bd_dom_sf"/>
</dbReference>
<dbReference type="EMBL" id="BMHO01000001">
    <property type="protein sequence ID" value="GGD42810.1"/>
    <property type="molecule type" value="Genomic_DNA"/>
</dbReference>
<dbReference type="RefSeq" id="WP_188712514.1">
    <property type="nucleotide sequence ID" value="NZ_BMHO01000001.1"/>
</dbReference>
<evidence type="ECO:0000313" key="6">
    <source>
        <dbReference type="Proteomes" id="UP000633205"/>
    </source>
</evidence>
<accession>A0A916YFN8</accession>
<dbReference type="InterPro" id="IPR036388">
    <property type="entry name" value="WH-like_DNA-bd_sf"/>
</dbReference>
<evidence type="ECO:0000256" key="1">
    <source>
        <dbReference type="ARBA" id="ARBA00023015"/>
    </source>
</evidence>
<gene>
    <name evidence="5" type="ORF">GCM10010915_24880</name>
</gene>
<dbReference type="InterPro" id="IPR002577">
    <property type="entry name" value="HTH_HxlR"/>
</dbReference>
<dbReference type="GO" id="GO:0003677">
    <property type="term" value="F:DNA binding"/>
    <property type="evidence" value="ECO:0007669"/>
    <property type="project" value="UniProtKB-KW"/>
</dbReference>
<dbReference type="Pfam" id="PF14864">
    <property type="entry name" value="Alkyl_sulf_C"/>
    <property type="match status" value="1"/>
</dbReference>
<keyword evidence="3" id="KW-0804">Transcription</keyword>
<reference evidence="5" key="1">
    <citation type="journal article" date="2014" name="Int. J. Syst. Evol. Microbiol.">
        <title>Complete genome sequence of Corynebacterium casei LMG S-19264T (=DSM 44701T), isolated from a smear-ripened cheese.</title>
        <authorList>
            <consortium name="US DOE Joint Genome Institute (JGI-PGF)"/>
            <person name="Walter F."/>
            <person name="Albersmeier A."/>
            <person name="Kalinowski J."/>
            <person name="Ruckert C."/>
        </authorList>
    </citation>
    <scope>NUCLEOTIDE SEQUENCE</scope>
    <source>
        <strain evidence="5">CGMCC 1.15152</strain>
    </source>
</reference>
<dbReference type="InterPro" id="IPR029229">
    <property type="entry name" value="Alkyl_sulf_C"/>
</dbReference>
<keyword evidence="6" id="KW-1185">Reference proteome</keyword>
<protein>
    <submittedName>
        <fullName evidence="5">Transcriptional regulator</fullName>
    </submittedName>
</protein>
<evidence type="ECO:0000259" key="4">
    <source>
        <dbReference type="PROSITE" id="PS51118"/>
    </source>
</evidence>
<dbReference type="SUPFAM" id="SSF55718">
    <property type="entry name" value="SCP-like"/>
    <property type="match status" value="1"/>
</dbReference>